<evidence type="ECO:0000256" key="1">
    <source>
        <dbReference type="SAM" id="Phobius"/>
    </source>
</evidence>
<dbReference type="AlphaFoldDB" id="A0ABD2NQE6"/>
<protein>
    <submittedName>
        <fullName evidence="2">Uncharacterized protein</fullName>
    </submittedName>
</protein>
<keyword evidence="1" id="KW-1133">Transmembrane helix</keyword>
<proteinExistence type="predicted"/>
<dbReference type="Proteomes" id="UP001516400">
    <property type="component" value="Unassembled WGS sequence"/>
</dbReference>
<sequence>MRGQTPRSHFEQYWNPSRRSTLYHKTKLNTLQSKATKTFSVIETYNRKIEPYILQKDAHQTSSNLDIDEEPVLNAPDTTSRLKTEASDIDEEFTTYRWRRVTTHSTIFSVIIITTILLTIFIIYWAIQRLRRTRCVREKSSNSSGSFIPRSLHLREESTEEVGMEMWALSRASRT</sequence>
<dbReference type="EMBL" id="JABFTP020000144">
    <property type="protein sequence ID" value="KAL3280793.1"/>
    <property type="molecule type" value="Genomic_DNA"/>
</dbReference>
<accession>A0ABD2NQE6</accession>
<keyword evidence="1" id="KW-0472">Membrane</keyword>
<feature type="transmembrane region" description="Helical" evidence="1">
    <location>
        <begin position="107"/>
        <end position="127"/>
    </location>
</feature>
<organism evidence="2 3">
    <name type="scientific">Cryptolaemus montrouzieri</name>
    <dbReference type="NCBI Taxonomy" id="559131"/>
    <lineage>
        <taxon>Eukaryota</taxon>
        <taxon>Metazoa</taxon>
        <taxon>Ecdysozoa</taxon>
        <taxon>Arthropoda</taxon>
        <taxon>Hexapoda</taxon>
        <taxon>Insecta</taxon>
        <taxon>Pterygota</taxon>
        <taxon>Neoptera</taxon>
        <taxon>Endopterygota</taxon>
        <taxon>Coleoptera</taxon>
        <taxon>Polyphaga</taxon>
        <taxon>Cucujiformia</taxon>
        <taxon>Coccinelloidea</taxon>
        <taxon>Coccinellidae</taxon>
        <taxon>Scymninae</taxon>
        <taxon>Scymnini</taxon>
        <taxon>Cryptolaemus</taxon>
    </lineage>
</organism>
<comment type="caution">
    <text evidence="2">The sequence shown here is derived from an EMBL/GenBank/DDBJ whole genome shotgun (WGS) entry which is preliminary data.</text>
</comment>
<name>A0ABD2NQE6_9CUCU</name>
<keyword evidence="1" id="KW-0812">Transmembrane</keyword>
<evidence type="ECO:0000313" key="3">
    <source>
        <dbReference type="Proteomes" id="UP001516400"/>
    </source>
</evidence>
<gene>
    <name evidence="2" type="ORF">HHI36_004025</name>
</gene>
<evidence type="ECO:0000313" key="2">
    <source>
        <dbReference type="EMBL" id="KAL3280793.1"/>
    </source>
</evidence>
<reference evidence="2 3" key="1">
    <citation type="journal article" date="2021" name="BMC Biol.">
        <title>Horizontally acquired antibacterial genes associated with adaptive radiation of ladybird beetles.</title>
        <authorList>
            <person name="Li H.S."/>
            <person name="Tang X.F."/>
            <person name="Huang Y.H."/>
            <person name="Xu Z.Y."/>
            <person name="Chen M.L."/>
            <person name="Du X.Y."/>
            <person name="Qiu B.Y."/>
            <person name="Chen P.T."/>
            <person name="Zhang W."/>
            <person name="Slipinski A."/>
            <person name="Escalona H.E."/>
            <person name="Waterhouse R.M."/>
            <person name="Zwick A."/>
            <person name="Pang H."/>
        </authorList>
    </citation>
    <scope>NUCLEOTIDE SEQUENCE [LARGE SCALE GENOMIC DNA]</scope>
    <source>
        <strain evidence="2">SYSU2018</strain>
    </source>
</reference>
<keyword evidence="3" id="KW-1185">Reference proteome</keyword>